<organism evidence="2 3">
    <name type="scientific">Clostridium mobile</name>
    <dbReference type="NCBI Taxonomy" id="2841512"/>
    <lineage>
        <taxon>Bacteria</taxon>
        <taxon>Bacillati</taxon>
        <taxon>Bacillota</taxon>
        <taxon>Clostridia</taxon>
        <taxon>Eubacteriales</taxon>
        <taxon>Clostridiaceae</taxon>
        <taxon>Clostridium</taxon>
    </lineage>
</organism>
<dbReference type="InterPro" id="IPR021737">
    <property type="entry name" value="Phage_phiKZ_Orf197"/>
</dbReference>
<sequence>MRLRIILLLILSHFLCDFILQNEKILRLRFSEDMSNNLKGNAVHSLIHFFVMFLIMGLFGYSYYFKIILYIAVFHFIIDEIKTLVIKFKKSLENNILLFLLDQLLHMIVIPVVVCDLSLNKALDSIYEVIKLYPDGINVVDRYIIISIVFILCTWGAGIFIMKYIKSRNLNGYAHLMDKGFIIVKKSSDVNSGARNGGFIIGILERIFILIGISIGQPSMIGFVLTAKSIARFKKLDDDSFVEYFIIGTFISFIIAIIGGIIINTLNVIPIIK</sequence>
<comment type="caution">
    <text evidence="2">The sequence shown here is derived from an EMBL/GenBank/DDBJ whole genome shotgun (WGS) entry which is preliminary data.</text>
</comment>
<keyword evidence="1" id="KW-0812">Transmembrane</keyword>
<accession>A0ABS6EHT2</accession>
<feature type="transmembrane region" description="Helical" evidence="1">
    <location>
        <begin position="45"/>
        <end position="78"/>
    </location>
</feature>
<dbReference type="Proteomes" id="UP000726170">
    <property type="component" value="Unassembled WGS sequence"/>
</dbReference>
<proteinExistence type="predicted"/>
<keyword evidence="3" id="KW-1185">Reference proteome</keyword>
<evidence type="ECO:0000313" key="3">
    <source>
        <dbReference type="Proteomes" id="UP000726170"/>
    </source>
</evidence>
<feature type="transmembrane region" description="Helical" evidence="1">
    <location>
        <begin position="207"/>
        <end position="225"/>
    </location>
</feature>
<keyword evidence="1" id="KW-0472">Membrane</keyword>
<feature type="transmembrane region" description="Helical" evidence="1">
    <location>
        <begin position="245"/>
        <end position="269"/>
    </location>
</feature>
<reference evidence="2 3" key="1">
    <citation type="submission" date="2021-06" db="EMBL/GenBank/DDBJ databases">
        <authorList>
            <person name="Sun Q."/>
            <person name="Li D."/>
        </authorList>
    </citation>
    <scope>NUCLEOTIDE SEQUENCE [LARGE SCALE GENOMIC DNA]</scope>
    <source>
        <strain evidence="2 3">MSJ-11</strain>
    </source>
</reference>
<gene>
    <name evidence="2" type="ORF">KQI86_10475</name>
</gene>
<dbReference type="Pfam" id="PF11750">
    <property type="entry name" value="DUF3307"/>
    <property type="match status" value="1"/>
</dbReference>
<name>A0ABS6EHT2_9CLOT</name>
<dbReference type="EMBL" id="JAHLQF010000002">
    <property type="protein sequence ID" value="MBU5484759.1"/>
    <property type="molecule type" value="Genomic_DNA"/>
</dbReference>
<feature type="transmembrane region" description="Helical" evidence="1">
    <location>
        <begin position="99"/>
        <end position="123"/>
    </location>
</feature>
<evidence type="ECO:0000256" key="1">
    <source>
        <dbReference type="SAM" id="Phobius"/>
    </source>
</evidence>
<keyword evidence="1" id="KW-1133">Transmembrane helix</keyword>
<protein>
    <submittedName>
        <fullName evidence="2">DUF3307 domain-containing protein</fullName>
    </submittedName>
</protein>
<dbReference type="RefSeq" id="WP_216439216.1">
    <property type="nucleotide sequence ID" value="NZ_JAHLQF010000002.1"/>
</dbReference>
<evidence type="ECO:0000313" key="2">
    <source>
        <dbReference type="EMBL" id="MBU5484759.1"/>
    </source>
</evidence>
<feature type="transmembrane region" description="Helical" evidence="1">
    <location>
        <begin position="143"/>
        <end position="162"/>
    </location>
</feature>